<evidence type="ECO:0000256" key="3">
    <source>
        <dbReference type="ARBA" id="ARBA00023125"/>
    </source>
</evidence>
<dbReference type="InterPro" id="IPR036390">
    <property type="entry name" value="WH_DNA-bd_sf"/>
</dbReference>
<keyword evidence="3" id="KW-0238">DNA-binding</keyword>
<keyword evidence="7" id="KW-1185">Reference proteome</keyword>
<comment type="similarity">
    <text evidence="1">Belongs to the LysR transcriptional regulatory family.</text>
</comment>
<dbReference type="InterPro" id="IPR058163">
    <property type="entry name" value="LysR-type_TF_proteobact-type"/>
</dbReference>
<dbReference type="Gene3D" id="3.40.190.290">
    <property type="match status" value="1"/>
</dbReference>
<feature type="domain" description="HTH lysR-type" evidence="5">
    <location>
        <begin position="1"/>
        <end position="59"/>
    </location>
</feature>
<reference evidence="6" key="1">
    <citation type="journal article" date="2021" name="Microorganisms">
        <title>Acidisoma silvae sp. nov. and Acidisomacellulosilytica sp. nov., Two Acidophilic Bacteria Isolated from Decaying Wood, Hydrolyzing Cellulose and Producing Poly-3-hydroxybutyrate.</title>
        <authorList>
            <person name="Mieszkin S."/>
            <person name="Pouder E."/>
            <person name="Uroz S."/>
            <person name="Simon-Colin C."/>
            <person name="Alain K."/>
        </authorList>
    </citation>
    <scope>NUCLEOTIDE SEQUENCE</scope>
    <source>
        <strain evidence="6">HW T2.11</strain>
    </source>
</reference>
<dbReference type="RefSeq" id="WP_227322217.1">
    <property type="nucleotide sequence ID" value="NZ_JAESVB010000006.1"/>
</dbReference>
<name>A0A963YT38_9PROT</name>
<evidence type="ECO:0000256" key="2">
    <source>
        <dbReference type="ARBA" id="ARBA00023015"/>
    </source>
</evidence>
<dbReference type="GO" id="GO:0003700">
    <property type="term" value="F:DNA-binding transcription factor activity"/>
    <property type="evidence" value="ECO:0007669"/>
    <property type="project" value="InterPro"/>
</dbReference>
<dbReference type="AlphaFoldDB" id="A0A963YT38"/>
<dbReference type="EMBL" id="JAESVB010000006">
    <property type="protein sequence ID" value="MCB8876568.1"/>
    <property type="molecule type" value="Genomic_DNA"/>
</dbReference>
<reference evidence="6" key="2">
    <citation type="submission" date="2021-01" db="EMBL/GenBank/DDBJ databases">
        <authorList>
            <person name="Mieszkin S."/>
            <person name="Pouder E."/>
            <person name="Alain K."/>
        </authorList>
    </citation>
    <scope>NUCLEOTIDE SEQUENCE</scope>
    <source>
        <strain evidence="6">HW T2.11</strain>
    </source>
</reference>
<protein>
    <submittedName>
        <fullName evidence="6">LysR family transcriptional regulator</fullName>
    </submittedName>
</protein>
<dbReference type="FunFam" id="3.40.190.290:FF:000001">
    <property type="entry name" value="Transcriptional regulator, LysR family"/>
    <property type="match status" value="1"/>
</dbReference>
<dbReference type="PANTHER" id="PTHR30537">
    <property type="entry name" value="HTH-TYPE TRANSCRIPTIONAL REGULATOR"/>
    <property type="match status" value="1"/>
</dbReference>
<dbReference type="SUPFAM" id="SSF46785">
    <property type="entry name" value="Winged helix' DNA-binding domain"/>
    <property type="match status" value="1"/>
</dbReference>
<keyword evidence="2" id="KW-0805">Transcription regulation</keyword>
<dbReference type="Pfam" id="PF03466">
    <property type="entry name" value="LysR_substrate"/>
    <property type="match status" value="1"/>
</dbReference>
<organism evidence="6 7">
    <name type="scientific">Acidisoma silvae</name>
    <dbReference type="NCBI Taxonomy" id="2802396"/>
    <lineage>
        <taxon>Bacteria</taxon>
        <taxon>Pseudomonadati</taxon>
        <taxon>Pseudomonadota</taxon>
        <taxon>Alphaproteobacteria</taxon>
        <taxon>Acetobacterales</taxon>
        <taxon>Acidocellaceae</taxon>
        <taxon>Acidisoma</taxon>
    </lineage>
</organism>
<dbReference type="SUPFAM" id="SSF53850">
    <property type="entry name" value="Periplasmic binding protein-like II"/>
    <property type="match status" value="1"/>
</dbReference>
<dbReference type="InterPro" id="IPR000847">
    <property type="entry name" value="LysR_HTH_N"/>
</dbReference>
<gene>
    <name evidence="6" type="ORF">ASILVAE211_15345</name>
</gene>
<proteinExistence type="inferred from homology"/>
<evidence type="ECO:0000256" key="4">
    <source>
        <dbReference type="ARBA" id="ARBA00023163"/>
    </source>
</evidence>
<evidence type="ECO:0000259" key="5">
    <source>
        <dbReference type="PROSITE" id="PS50931"/>
    </source>
</evidence>
<dbReference type="Proteomes" id="UP000708298">
    <property type="component" value="Unassembled WGS sequence"/>
</dbReference>
<comment type="caution">
    <text evidence="6">The sequence shown here is derived from an EMBL/GenBank/DDBJ whole genome shotgun (WGS) entry which is preliminary data.</text>
</comment>
<dbReference type="PROSITE" id="PS50931">
    <property type="entry name" value="HTH_LYSR"/>
    <property type="match status" value="1"/>
</dbReference>
<dbReference type="GO" id="GO:0003677">
    <property type="term" value="F:DNA binding"/>
    <property type="evidence" value="ECO:0007669"/>
    <property type="project" value="UniProtKB-KW"/>
</dbReference>
<evidence type="ECO:0000256" key="1">
    <source>
        <dbReference type="ARBA" id="ARBA00009437"/>
    </source>
</evidence>
<accession>A0A963YT38</accession>
<dbReference type="Gene3D" id="1.10.10.10">
    <property type="entry name" value="Winged helix-like DNA-binding domain superfamily/Winged helix DNA-binding domain"/>
    <property type="match status" value="1"/>
</dbReference>
<dbReference type="CDD" id="cd08422">
    <property type="entry name" value="PBP2_CrgA_like"/>
    <property type="match status" value="1"/>
</dbReference>
<dbReference type="FunFam" id="1.10.10.10:FF:000001">
    <property type="entry name" value="LysR family transcriptional regulator"/>
    <property type="match status" value="1"/>
</dbReference>
<keyword evidence="4" id="KW-0804">Transcription</keyword>
<dbReference type="InterPro" id="IPR036388">
    <property type="entry name" value="WH-like_DNA-bd_sf"/>
</dbReference>
<dbReference type="Pfam" id="PF00126">
    <property type="entry name" value="HTH_1"/>
    <property type="match status" value="1"/>
</dbReference>
<dbReference type="PRINTS" id="PR00039">
    <property type="entry name" value="HTHLYSR"/>
</dbReference>
<dbReference type="PANTHER" id="PTHR30537:SF80">
    <property type="entry name" value="TRANSCRIPTIONAL REGULATOR"/>
    <property type="match status" value="1"/>
</dbReference>
<sequence>MDLLAAFRCFVRVAETGSFSAVAREVGSTQPAISRQIAALEAHFDVRLIQRTTRSLTFTQDGQDLLAHARRVLDTVDETEEILGKRRASPSGTVRIASSTAMSRKHIIPRLPRLMQRYPDLEVEISMSEQVQDLVAENIDVAVRAGQIADSSLVARHLGSTARGMIVSTAYLEKHGEPQTPADLAQHSCLVYTGGLGRASASQWEFDGPGGSTIVEVHGRFRCDSVEGICDGIRAGLGISRLPTWMFDEDIAQGRVVAILQDWQPPRVPIHAVYPSRRHLAPRVRAVIDFFVNEFRLDPMVSDYTAL</sequence>
<evidence type="ECO:0000313" key="7">
    <source>
        <dbReference type="Proteomes" id="UP000708298"/>
    </source>
</evidence>
<evidence type="ECO:0000313" key="6">
    <source>
        <dbReference type="EMBL" id="MCB8876568.1"/>
    </source>
</evidence>
<dbReference type="InterPro" id="IPR005119">
    <property type="entry name" value="LysR_subst-bd"/>
</dbReference>